<dbReference type="Pfam" id="PF00890">
    <property type="entry name" value="FAD_binding_2"/>
    <property type="match status" value="1"/>
</dbReference>
<dbReference type="InterPro" id="IPR050816">
    <property type="entry name" value="Flavin-dep_Halogenase_NPB"/>
</dbReference>
<evidence type="ECO:0000313" key="6">
    <source>
        <dbReference type="EMBL" id="MCH6163275.1"/>
    </source>
</evidence>
<dbReference type="Gene3D" id="3.30.9.100">
    <property type="match status" value="1"/>
</dbReference>
<dbReference type="Gene3D" id="3.50.50.60">
    <property type="entry name" value="FAD/NAD(P)-binding domain"/>
    <property type="match status" value="1"/>
</dbReference>
<accession>A0ABS9T423</accession>
<dbReference type="PANTHER" id="PTHR43747">
    <property type="entry name" value="FAD-BINDING PROTEIN"/>
    <property type="match status" value="1"/>
</dbReference>
<keyword evidence="1" id="KW-0285">Flavoprotein</keyword>
<evidence type="ECO:0000259" key="5">
    <source>
        <dbReference type="Pfam" id="PF00890"/>
    </source>
</evidence>
<protein>
    <submittedName>
        <fullName evidence="6">Tryptophan 7-halogenase</fullName>
    </submittedName>
</protein>
<sequence length="431" mass="45841">MGTDSGAGIYDVVVAGGGPAGCAAALTLARAGRTVLLADAGTGPPKLGETLVPAGRLLLGDLGVADLPVAGLGVADTGVAERVPGRGHLPCYGNLSAWGSAELHAVDFVNDPHGHGWHLERPLFDRQLRDASRAAGAEVAEGTAVRDAVRHAVRRSAPGGWSLSLRAARTVPGSGTAERAVRCRWLIDATGRAARIAVRAGARRRIHDRLTAVHTILEANSRDTDRRSLVESDENGWWYTALQPSGGRLVAYFTDADLPAAAHTARHFGRRMLATRHVSRSVRPHEQSIPSAAPPRRVAAHTAELDRIYGDGWIAAGDAAVAFDPLSSQGVLTALYTGLSAGEAVDACLNRTGSGPSRMDIGEEAVLADYARKVSETRTAYLRGHRVVHAQESRWPHRTFWARRHAHLTDPLLHSRPPETPLPTAGKDQFP</sequence>
<dbReference type="PRINTS" id="PR00420">
    <property type="entry name" value="RNGMNOXGNASE"/>
</dbReference>
<dbReference type="SUPFAM" id="SSF51905">
    <property type="entry name" value="FAD/NAD(P)-binding domain"/>
    <property type="match status" value="1"/>
</dbReference>
<dbReference type="RefSeq" id="WP_241062102.1">
    <property type="nucleotide sequence ID" value="NZ_JAKWJU010000002.1"/>
</dbReference>
<dbReference type="InterPro" id="IPR006905">
    <property type="entry name" value="Flavin_halogenase"/>
</dbReference>
<keyword evidence="7" id="KW-1185">Reference proteome</keyword>
<comment type="similarity">
    <text evidence="3">Belongs to the flavin-dependent halogenase family. Bacterial tryptophan halogenase subfamily.</text>
</comment>
<reference evidence="6" key="2">
    <citation type="journal article" date="2023" name="Int. J. Syst. Evol. Microbiol.">
        <title>Streptomyces marispadix sp. nov., isolated from marine beach sediment of the Northern Coast of Portugal.</title>
        <authorList>
            <person name="dos Santos J.D.N."/>
            <person name="Vitorino I.R."/>
            <person name="Kallscheuer N."/>
            <person name="Srivastava A."/>
            <person name="Krautwurst S."/>
            <person name="Marz M."/>
            <person name="Jogler C."/>
            <person name="Lobo Da Cunha A."/>
            <person name="Catita J."/>
            <person name="Goncalves H."/>
            <person name="Gonzalez I."/>
            <person name="Reyes F."/>
            <person name="Lage O.M."/>
        </authorList>
    </citation>
    <scope>NUCLEOTIDE SEQUENCE</scope>
    <source>
        <strain evidence="6">M600PL45_2</strain>
    </source>
</reference>
<evidence type="ECO:0000256" key="1">
    <source>
        <dbReference type="ARBA" id="ARBA00022630"/>
    </source>
</evidence>
<proteinExistence type="inferred from homology"/>
<reference evidence="6" key="1">
    <citation type="submission" date="2022-03" db="EMBL/GenBank/DDBJ databases">
        <authorList>
            <person name="Santos J.D.N."/>
            <person name="Kallscheuer N."/>
            <person name="Jogler C."/>
            <person name="Lage O.M."/>
        </authorList>
    </citation>
    <scope>NUCLEOTIDE SEQUENCE</scope>
    <source>
        <strain evidence="6">M600PL45_2</strain>
    </source>
</reference>
<feature type="region of interest" description="Disordered" evidence="4">
    <location>
        <begin position="411"/>
        <end position="431"/>
    </location>
</feature>
<gene>
    <name evidence="6" type="ORF">MMA15_23645</name>
</gene>
<dbReference type="Pfam" id="PF04820">
    <property type="entry name" value="Trp_halogenase"/>
    <property type="match status" value="1"/>
</dbReference>
<feature type="domain" description="FAD-dependent oxidoreductase 2 FAD-binding" evidence="5">
    <location>
        <begin position="11"/>
        <end position="41"/>
    </location>
</feature>
<organism evidence="6 7">
    <name type="scientific">Streptomyces marispadix</name>
    <dbReference type="NCBI Taxonomy" id="2922868"/>
    <lineage>
        <taxon>Bacteria</taxon>
        <taxon>Bacillati</taxon>
        <taxon>Actinomycetota</taxon>
        <taxon>Actinomycetes</taxon>
        <taxon>Kitasatosporales</taxon>
        <taxon>Streptomycetaceae</taxon>
        <taxon>Streptomyces</taxon>
    </lineage>
</organism>
<dbReference type="EMBL" id="JAKWJU010000002">
    <property type="protein sequence ID" value="MCH6163275.1"/>
    <property type="molecule type" value="Genomic_DNA"/>
</dbReference>
<dbReference type="InterPro" id="IPR003953">
    <property type="entry name" value="FAD-dep_OxRdtase_2_FAD-bd"/>
</dbReference>
<evidence type="ECO:0000313" key="7">
    <source>
        <dbReference type="Proteomes" id="UP001166784"/>
    </source>
</evidence>
<keyword evidence="2" id="KW-0560">Oxidoreductase</keyword>
<dbReference type="PANTHER" id="PTHR43747:SF1">
    <property type="entry name" value="SLR1998 PROTEIN"/>
    <property type="match status" value="1"/>
</dbReference>
<dbReference type="InterPro" id="IPR036188">
    <property type="entry name" value="FAD/NAD-bd_sf"/>
</dbReference>
<evidence type="ECO:0000256" key="2">
    <source>
        <dbReference type="ARBA" id="ARBA00023002"/>
    </source>
</evidence>
<comment type="caution">
    <text evidence="6">The sequence shown here is derived from an EMBL/GenBank/DDBJ whole genome shotgun (WGS) entry which is preliminary data.</text>
</comment>
<evidence type="ECO:0000256" key="3">
    <source>
        <dbReference type="ARBA" id="ARBA00038396"/>
    </source>
</evidence>
<evidence type="ECO:0000256" key="4">
    <source>
        <dbReference type="SAM" id="MobiDB-lite"/>
    </source>
</evidence>
<name>A0ABS9T423_9ACTN</name>
<dbReference type="Proteomes" id="UP001166784">
    <property type="component" value="Unassembled WGS sequence"/>
</dbReference>